<comment type="caution">
    <text evidence="1">The sequence shown here is derived from an EMBL/GenBank/DDBJ whole genome shotgun (WGS) entry which is preliminary data.</text>
</comment>
<protein>
    <submittedName>
        <fullName evidence="1">Uncharacterized protein</fullName>
    </submittedName>
</protein>
<evidence type="ECO:0000313" key="1">
    <source>
        <dbReference type="EMBL" id="GFQ96870.1"/>
    </source>
</evidence>
<gene>
    <name evidence="1" type="ORF">TNCT_25341</name>
</gene>
<accession>A0A8X6J8W0</accession>
<reference evidence="1" key="1">
    <citation type="submission" date="2020-07" db="EMBL/GenBank/DDBJ databases">
        <title>Multicomponent nature underlies the extraordinary mechanical properties of spider dragline silk.</title>
        <authorList>
            <person name="Kono N."/>
            <person name="Nakamura H."/>
            <person name="Mori M."/>
            <person name="Yoshida Y."/>
            <person name="Ohtoshi R."/>
            <person name="Malay A.D."/>
            <person name="Moran D.A.P."/>
            <person name="Tomita M."/>
            <person name="Numata K."/>
            <person name="Arakawa K."/>
        </authorList>
    </citation>
    <scope>NUCLEOTIDE SEQUENCE</scope>
</reference>
<organism evidence="1 2">
    <name type="scientific">Trichonephila clavata</name>
    <name type="common">Joro spider</name>
    <name type="synonym">Nephila clavata</name>
    <dbReference type="NCBI Taxonomy" id="2740835"/>
    <lineage>
        <taxon>Eukaryota</taxon>
        <taxon>Metazoa</taxon>
        <taxon>Ecdysozoa</taxon>
        <taxon>Arthropoda</taxon>
        <taxon>Chelicerata</taxon>
        <taxon>Arachnida</taxon>
        <taxon>Araneae</taxon>
        <taxon>Araneomorphae</taxon>
        <taxon>Entelegynae</taxon>
        <taxon>Araneoidea</taxon>
        <taxon>Nephilidae</taxon>
        <taxon>Trichonephila</taxon>
    </lineage>
</organism>
<evidence type="ECO:0000313" key="2">
    <source>
        <dbReference type="Proteomes" id="UP000887116"/>
    </source>
</evidence>
<dbReference type="AlphaFoldDB" id="A0A8X6J8W0"/>
<proteinExistence type="predicted"/>
<dbReference type="Proteomes" id="UP000887116">
    <property type="component" value="Unassembled WGS sequence"/>
</dbReference>
<sequence>MFITQLSTVRLELWIRTSVIPENISSLYGWVSSRFCESEERSKRIIRKGWGSFYCFRKTRSEGYYYRIALPGRSRSQLNLYFKPFQFPSTFQ</sequence>
<name>A0A8X6J8W0_TRICU</name>
<keyword evidence="2" id="KW-1185">Reference proteome</keyword>
<dbReference type="OrthoDB" id="10273760at2759"/>
<dbReference type="EMBL" id="BMAO01024675">
    <property type="protein sequence ID" value="GFQ96870.1"/>
    <property type="molecule type" value="Genomic_DNA"/>
</dbReference>